<proteinExistence type="inferred from homology"/>
<evidence type="ECO:0000256" key="8">
    <source>
        <dbReference type="ARBA" id="ARBA00023034"/>
    </source>
</evidence>
<organism evidence="12 13">
    <name type="scientific">Mycteria americana</name>
    <name type="common">Wood stork</name>
    <dbReference type="NCBI Taxonomy" id="33587"/>
    <lineage>
        <taxon>Eukaryota</taxon>
        <taxon>Metazoa</taxon>
        <taxon>Chordata</taxon>
        <taxon>Craniata</taxon>
        <taxon>Vertebrata</taxon>
        <taxon>Euteleostomi</taxon>
        <taxon>Archelosauria</taxon>
        <taxon>Archosauria</taxon>
        <taxon>Dinosauria</taxon>
        <taxon>Saurischia</taxon>
        <taxon>Theropoda</taxon>
        <taxon>Coelurosauria</taxon>
        <taxon>Aves</taxon>
        <taxon>Neognathae</taxon>
        <taxon>Neoaves</taxon>
        <taxon>Aequornithes</taxon>
        <taxon>Ciconiiformes</taxon>
        <taxon>Ciconiidae</taxon>
        <taxon>Mycteria</taxon>
    </lineage>
</organism>
<dbReference type="EMBL" id="JAUNZN010000017">
    <property type="protein sequence ID" value="KAK4811467.1"/>
    <property type="molecule type" value="Genomic_DNA"/>
</dbReference>
<keyword evidence="6" id="KW-0735">Signal-anchor</keyword>
<keyword evidence="10" id="KW-0325">Glycoprotein</keyword>
<protein>
    <submittedName>
        <fullName evidence="12">Uncharacterized protein</fullName>
    </submittedName>
</protein>
<keyword evidence="7" id="KW-1133">Transmembrane helix</keyword>
<dbReference type="GO" id="GO:0003836">
    <property type="term" value="F:beta-galactoside (CMP) alpha-2,3-sialyltransferase activity"/>
    <property type="evidence" value="ECO:0007669"/>
    <property type="project" value="TreeGrafter"/>
</dbReference>
<evidence type="ECO:0000256" key="4">
    <source>
        <dbReference type="ARBA" id="ARBA00022679"/>
    </source>
</evidence>
<evidence type="ECO:0000313" key="12">
    <source>
        <dbReference type="EMBL" id="KAK4811467.1"/>
    </source>
</evidence>
<keyword evidence="4" id="KW-0808">Transferase</keyword>
<dbReference type="InterPro" id="IPR051142">
    <property type="entry name" value="Glycosyltransferase_29"/>
</dbReference>
<keyword evidence="3" id="KW-0328">Glycosyltransferase</keyword>
<dbReference type="Gene3D" id="3.90.1480.20">
    <property type="entry name" value="Glycosyl transferase family 29"/>
    <property type="match status" value="1"/>
</dbReference>
<keyword evidence="11" id="KW-0732">Signal</keyword>
<evidence type="ECO:0000256" key="3">
    <source>
        <dbReference type="ARBA" id="ARBA00022676"/>
    </source>
</evidence>
<evidence type="ECO:0000256" key="9">
    <source>
        <dbReference type="ARBA" id="ARBA00023136"/>
    </source>
</evidence>
<comment type="caution">
    <text evidence="12">The sequence shown here is derived from an EMBL/GenBank/DDBJ whole genome shotgun (WGS) entry which is preliminary data.</text>
</comment>
<evidence type="ECO:0000256" key="6">
    <source>
        <dbReference type="ARBA" id="ARBA00022968"/>
    </source>
</evidence>
<keyword evidence="9" id="KW-0472">Membrane</keyword>
<dbReference type="PANTHER" id="PTHR13713">
    <property type="entry name" value="SIALYLTRANSFERASE"/>
    <property type="match status" value="1"/>
</dbReference>
<keyword evidence="5" id="KW-0812">Transmembrane</keyword>
<evidence type="ECO:0000256" key="10">
    <source>
        <dbReference type="ARBA" id="ARBA00023180"/>
    </source>
</evidence>
<reference evidence="12 13" key="1">
    <citation type="journal article" date="2023" name="J. Hered.">
        <title>Chromosome-level genome of the wood stork (Mycteria americana) provides insight into avian chromosome evolution.</title>
        <authorList>
            <person name="Flamio R. Jr."/>
            <person name="Ramstad K.M."/>
        </authorList>
    </citation>
    <scope>NUCLEOTIDE SEQUENCE [LARGE SCALE GENOMIC DNA]</scope>
    <source>
        <strain evidence="12">JAX WOST 10</strain>
    </source>
</reference>
<feature type="signal peptide" evidence="11">
    <location>
        <begin position="1"/>
        <end position="17"/>
    </location>
</feature>
<dbReference type="InterPro" id="IPR001675">
    <property type="entry name" value="Glyco_trans_29"/>
</dbReference>
<name>A0AAN7MR47_MYCAM</name>
<evidence type="ECO:0000256" key="5">
    <source>
        <dbReference type="ARBA" id="ARBA00022692"/>
    </source>
</evidence>
<evidence type="ECO:0000256" key="7">
    <source>
        <dbReference type="ARBA" id="ARBA00022989"/>
    </source>
</evidence>
<dbReference type="PANTHER" id="PTHR13713:SF59">
    <property type="entry name" value="ST3 BETA-GALACTOSIDE ALPHA-2,3-SIALYLTRANSFERASE 4"/>
    <property type="match status" value="1"/>
</dbReference>
<evidence type="ECO:0000256" key="2">
    <source>
        <dbReference type="ARBA" id="ARBA00006003"/>
    </source>
</evidence>
<accession>A0AAN7MR47</accession>
<dbReference type="InterPro" id="IPR038578">
    <property type="entry name" value="GT29-like_sf"/>
</dbReference>
<feature type="chain" id="PRO_5042866274" evidence="11">
    <location>
        <begin position="18"/>
        <end position="467"/>
    </location>
</feature>
<comment type="similarity">
    <text evidence="2">Belongs to the glycosyltransferase 29 family.</text>
</comment>
<sequence>MIISFWLAAGFWKRAGALQKEEEVAFLATVQKKKWSLSSLERPQKWEVTEEGREEMCFRKADTRSLSRKFTHMEQGTRGELSSRSESAQCLAQGEEALRQAIIHEQPADSYGEKGAREPTLLMWDSKAHPSSGHSQEGCGCREGEPGFGARPAPREAYRGAEGFSGSESAMVDVSNSWSAVRLELASKFESRWKPFLTSKSLYLLMDRPFRRELEKVLWFHKLPFGLQSSDTVQLESLPWMGSLERCRGDGNAAEHQGKSGLTGWHAFEKRSSFVMVVMGEFSLLLPHCSFFHSRSCLDPLPGTKAGLETGVWGAGVRGKCWCIVVSNGFIHGQRFGKMIDSHHVIIRLNDAPVKKHKKYVGERTSIHLFFPESALPNPLEDNDNDTLVVFVPSKPLDFLWLREVLVKTRNKKDPSLSHIGDRYKVGFWCQPPQEWNGNVSQLGILDPYVTYEATYKLLQLNVSSSV</sequence>
<evidence type="ECO:0000256" key="11">
    <source>
        <dbReference type="SAM" id="SignalP"/>
    </source>
</evidence>
<gene>
    <name evidence="12" type="ORF">QYF61_010346</name>
</gene>
<dbReference type="GO" id="GO:0000139">
    <property type="term" value="C:Golgi membrane"/>
    <property type="evidence" value="ECO:0007669"/>
    <property type="project" value="UniProtKB-SubCell"/>
</dbReference>
<dbReference type="GO" id="GO:0009247">
    <property type="term" value="P:glycolipid biosynthetic process"/>
    <property type="evidence" value="ECO:0007669"/>
    <property type="project" value="TreeGrafter"/>
</dbReference>
<evidence type="ECO:0000313" key="13">
    <source>
        <dbReference type="Proteomes" id="UP001333110"/>
    </source>
</evidence>
<dbReference type="Pfam" id="PF00777">
    <property type="entry name" value="Glyco_transf_29"/>
    <property type="match status" value="1"/>
</dbReference>
<comment type="subcellular location">
    <subcellularLocation>
        <location evidence="1">Golgi apparatus membrane</location>
        <topology evidence="1">Single-pass type II membrane protein</topology>
    </subcellularLocation>
</comment>
<keyword evidence="8" id="KW-0333">Golgi apparatus</keyword>
<dbReference type="GO" id="GO:0047288">
    <property type="term" value="F:beta-D-galactosyl-(1-&gt;3)-N-acetyl-beta-D-galactosaminide alpha-2,3- sialyltransferase"/>
    <property type="evidence" value="ECO:0007669"/>
    <property type="project" value="TreeGrafter"/>
</dbReference>
<dbReference type="AlphaFoldDB" id="A0AAN7MR47"/>
<dbReference type="Proteomes" id="UP001333110">
    <property type="component" value="Unassembled WGS sequence"/>
</dbReference>
<evidence type="ECO:0000256" key="1">
    <source>
        <dbReference type="ARBA" id="ARBA00004323"/>
    </source>
</evidence>
<keyword evidence="13" id="KW-1185">Reference proteome</keyword>